<sequence length="141" mass="15055">MAASGGLLAIAAVAHGEAWPVWSVPALGVVGLSLGGVTLVIWRWGYLPQLRAFETRDPKVATPSATLPAVKRRASELPLLGAAAGGLAAYFVFSPHTWNHIFHMGLWILGGLAGFAITALVASQRADIVRLQRHMARRARR</sequence>
<feature type="transmembrane region" description="Helical" evidence="1">
    <location>
        <begin position="77"/>
        <end position="98"/>
    </location>
</feature>
<proteinExistence type="predicted"/>
<comment type="caution">
    <text evidence="2">The sequence shown here is derived from an EMBL/GenBank/DDBJ whole genome shotgun (WGS) entry which is preliminary data.</text>
</comment>
<organism evidence="2 3">
    <name type="scientific">Candidatus Aeolococcus gillhamiae</name>
    <dbReference type="NCBI Taxonomy" id="3127015"/>
    <lineage>
        <taxon>Bacteria</taxon>
        <taxon>Bacillati</taxon>
        <taxon>Candidatus Dormiibacterota</taxon>
        <taxon>Candidatus Dormibacteria</taxon>
        <taxon>Candidatus Aeolococcales</taxon>
        <taxon>Candidatus Aeolococcaceae</taxon>
        <taxon>Candidatus Aeolococcus</taxon>
    </lineage>
</organism>
<evidence type="ECO:0000313" key="3">
    <source>
        <dbReference type="Proteomes" id="UP000606991"/>
    </source>
</evidence>
<dbReference type="RefSeq" id="WP_337312390.1">
    <property type="nucleotide sequence ID" value="NZ_JAEKNS010000113.1"/>
</dbReference>
<dbReference type="Proteomes" id="UP000606991">
    <property type="component" value="Unassembled WGS sequence"/>
</dbReference>
<gene>
    <name evidence="2" type="ORF">JF886_10940</name>
</gene>
<feature type="transmembrane region" description="Helical" evidence="1">
    <location>
        <begin position="26"/>
        <end position="46"/>
    </location>
</feature>
<protein>
    <submittedName>
        <fullName evidence="2">Uncharacterized protein</fullName>
    </submittedName>
</protein>
<keyword evidence="1" id="KW-1133">Transmembrane helix</keyword>
<keyword evidence="1" id="KW-0812">Transmembrane</keyword>
<dbReference type="EMBL" id="JAEKNS010000113">
    <property type="protein sequence ID" value="MBJ7595357.1"/>
    <property type="molecule type" value="Genomic_DNA"/>
</dbReference>
<evidence type="ECO:0000256" key="1">
    <source>
        <dbReference type="SAM" id="Phobius"/>
    </source>
</evidence>
<dbReference type="AlphaFoldDB" id="A0A934NAJ5"/>
<reference evidence="2 3" key="1">
    <citation type="submission" date="2020-10" db="EMBL/GenBank/DDBJ databases">
        <title>Ca. Dormibacterota MAGs.</title>
        <authorList>
            <person name="Montgomery K."/>
        </authorList>
    </citation>
    <scope>NUCLEOTIDE SEQUENCE [LARGE SCALE GENOMIC DNA]</scope>
    <source>
        <strain evidence="2">SC8812_S17_18</strain>
    </source>
</reference>
<feature type="transmembrane region" description="Helical" evidence="1">
    <location>
        <begin position="104"/>
        <end position="123"/>
    </location>
</feature>
<accession>A0A934NAJ5</accession>
<name>A0A934NAJ5_9BACT</name>
<evidence type="ECO:0000313" key="2">
    <source>
        <dbReference type="EMBL" id="MBJ7595357.1"/>
    </source>
</evidence>
<keyword evidence="1" id="KW-0472">Membrane</keyword>